<gene>
    <name evidence="7" type="primary">nasF</name>
    <name evidence="7" type="ORF">Csp1_05250</name>
</gene>
<dbReference type="PANTHER" id="PTHR40082:SF1">
    <property type="entry name" value="BLR5956 PROTEIN"/>
    <property type="match status" value="1"/>
</dbReference>
<dbReference type="SUPFAM" id="SSF53790">
    <property type="entry name" value="Tetrapyrrole methylase"/>
    <property type="match status" value="2"/>
</dbReference>
<keyword evidence="2 7" id="KW-0808">Transferase</keyword>
<proteinExistence type="predicted"/>
<feature type="compositionally biased region" description="Basic residues" evidence="4">
    <location>
        <begin position="620"/>
        <end position="634"/>
    </location>
</feature>
<accession>A0A2Z3YV66</accession>
<keyword evidence="3" id="KW-0949">S-adenosyl-L-methionine</keyword>
<evidence type="ECO:0000259" key="6">
    <source>
        <dbReference type="Pfam" id="PF02602"/>
    </source>
</evidence>
<evidence type="ECO:0000256" key="3">
    <source>
        <dbReference type="ARBA" id="ARBA00022691"/>
    </source>
</evidence>
<dbReference type="InterPro" id="IPR014776">
    <property type="entry name" value="4pyrrole_Mease_sub2"/>
</dbReference>
<feature type="domain" description="Tetrapyrrole biosynthesis uroporphyrinogen III synthase" evidence="6">
    <location>
        <begin position="371"/>
        <end position="601"/>
    </location>
</feature>
<keyword evidence="8" id="KW-1185">Reference proteome</keyword>
<evidence type="ECO:0000256" key="4">
    <source>
        <dbReference type="SAM" id="MobiDB-lite"/>
    </source>
</evidence>
<organism evidence="7 8">
    <name type="scientific">Corynebacterium provencense</name>
    <dbReference type="NCBI Taxonomy" id="1737425"/>
    <lineage>
        <taxon>Bacteria</taxon>
        <taxon>Bacillati</taxon>
        <taxon>Actinomycetota</taxon>
        <taxon>Actinomycetes</taxon>
        <taxon>Mycobacteriales</taxon>
        <taxon>Corynebacteriaceae</taxon>
        <taxon>Corynebacterium</taxon>
    </lineage>
</organism>
<evidence type="ECO:0000256" key="1">
    <source>
        <dbReference type="ARBA" id="ARBA00022603"/>
    </source>
</evidence>
<keyword evidence="1 7" id="KW-0489">Methyltransferase</keyword>
<dbReference type="InterPro" id="IPR003043">
    <property type="entry name" value="Uropor_MeTrfase_CS"/>
</dbReference>
<dbReference type="EMBL" id="CP024988">
    <property type="protein sequence ID" value="AWT25343.1"/>
    <property type="molecule type" value="Genomic_DNA"/>
</dbReference>
<dbReference type="InterPro" id="IPR000878">
    <property type="entry name" value="4pyrrol_Mease"/>
</dbReference>
<evidence type="ECO:0000259" key="5">
    <source>
        <dbReference type="Pfam" id="PF00590"/>
    </source>
</evidence>
<feature type="domain" description="Tetrapyrrole methylase" evidence="5">
    <location>
        <begin position="175"/>
        <end position="312"/>
    </location>
</feature>
<sequence length="634" mass="66100">MTSAGNAHGNGRVLFVGAGPGNPELLTVRAREILEHTVHAWVDPAVPESVRTLIAAAEPVSAEKRERAEKQWRAEAEAAKESGSRRRPPRPTALTAAEIVLTAPGSGVVTGPDAGAGTGTGSATGSATGPAPEQAAVSSAAGEPTTATLPDVPASRSGCNGPDLTVPDVGAHALAADMVARVRNGDNVVRLVAGNPVDNPAVLRELREVAALGAEFEVIPGMTGASALPAYNGIPTGDGYTAVDLRGGLTGVDWAAVAAAPKPLIVTVVPTDLAPVARELKGHGVPGTTPATVTVHATTRRQKSWDVTLDTLKSVVAASGPLAKEGEMPEELVVTLGTAASGRSKYSWWENRALYGWNVLVPRAKAQAGPMSTRLASHGAIPIEVPTISMEPPRSPAQMERAVKGLVDGRYQWIVFTSVNAVKAVWEKLREFGLDARALAGVSVAAVGEKTAQAVRDLGITPELLPRANARNAAGLVDVFPPYDADLDPVDRVLLPRADIATDTLVDGLIDLGWSVEDVVAYRTVRAAPPSQEIRDMIKSGGFDAVCFTSSSTVKNLVGIAGKPHTRTIIACIGPVAARTAEEHGLRVDVMPEVAGVPELVDALAEHVAALRAADQLPPPRKRRRRRRTPHNGQ</sequence>
<dbReference type="GO" id="GO:0006780">
    <property type="term" value="P:uroporphyrinogen III biosynthetic process"/>
    <property type="evidence" value="ECO:0007669"/>
    <property type="project" value="InterPro"/>
</dbReference>
<dbReference type="Pfam" id="PF00590">
    <property type="entry name" value="TP_methylase"/>
    <property type="match status" value="2"/>
</dbReference>
<name>A0A2Z3YV66_9CORY</name>
<dbReference type="PANTHER" id="PTHR40082">
    <property type="entry name" value="BLR5956 PROTEIN"/>
    <property type="match status" value="1"/>
</dbReference>
<dbReference type="STRING" id="1737425.GCA_900049755_00849"/>
<dbReference type="InterPro" id="IPR036108">
    <property type="entry name" value="4pyrrol_syn_uPrphyn_synt_sf"/>
</dbReference>
<dbReference type="FunFam" id="3.40.50.10090:FF:000001">
    <property type="entry name" value="Bifunctional uroporphyrinogen-III C-methyltransferase/uroporphyrinogen-III synthase"/>
    <property type="match status" value="1"/>
</dbReference>
<dbReference type="Pfam" id="PF02602">
    <property type="entry name" value="HEM4"/>
    <property type="match status" value="1"/>
</dbReference>
<dbReference type="PROSITE" id="PS00839">
    <property type="entry name" value="SUMT_1"/>
    <property type="match status" value="1"/>
</dbReference>
<dbReference type="InterPro" id="IPR035996">
    <property type="entry name" value="4pyrrol_Methylase_sf"/>
</dbReference>
<dbReference type="AlphaFoldDB" id="A0A2Z3YV66"/>
<evidence type="ECO:0000313" key="8">
    <source>
        <dbReference type="Proteomes" id="UP000247696"/>
    </source>
</evidence>
<dbReference type="EC" id="2.1.1.107" evidence="7"/>
<dbReference type="GO" id="GO:0032259">
    <property type="term" value="P:methylation"/>
    <property type="evidence" value="ECO:0007669"/>
    <property type="project" value="UniProtKB-KW"/>
</dbReference>
<dbReference type="KEGG" id="cpre:Csp1_05250"/>
<dbReference type="OrthoDB" id="9815856at2"/>
<dbReference type="Proteomes" id="UP000247696">
    <property type="component" value="Chromosome"/>
</dbReference>
<dbReference type="Gene3D" id="3.40.1010.10">
    <property type="entry name" value="Cobalt-precorrin-4 Transmethylase, Domain 1"/>
    <property type="match status" value="2"/>
</dbReference>
<feature type="domain" description="Tetrapyrrole methylase" evidence="5">
    <location>
        <begin position="13"/>
        <end position="80"/>
    </location>
</feature>
<dbReference type="CDD" id="cd06578">
    <property type="entry name" value="HemD"/>
    <property type="match status" value="1"/>
</dbReference>
<dbReference type="InterPro" id="IPR039793">
    <property type="entry name" value="UROS/Hem4"/>
</dbReference>
<dbReference type="GO" id="GO:0004852">
    <property type="term" value="F:uroporphyrinogen-III synthase activity"/>
    <property type="evidence" value="ECO:0007669"/>
    <property type="project" value="InterPro"/>
</dbReference>
<dbReference type="InterPro" id="IPR014777">
    <property type="entry name" value="4pyrrole_Mease_sub1"/>
</dbReference>
<feature type="region of interest" description="Disordered" evidence="4">
    <location>
        <begin position="59"/>
        <end position="91"/>
    </location>
</feature>
<dbReference type="Gene3D" id="3.30.950.10">
    <property type="entry name" value="Methyltransferase, Cobalt-precorrin-4 Transmethylase, Domain 2"/>
    <property type="match status" value="1"/>
</dbReference>
<feature type="compositionally biased region" description="Basic and acidic residues" evidence="4">
    <location>
        <begin position="61"/>
        <end position="84"/>
    </location>
</feature>
<evidence type="ECO:0000256" key="2">
    <source>
        <dbReference type="ARBA" id="ARBA00022679"/>
    </source>
</evidence>
<protein>
    <submittedName>
        <fullName evidence="7">Uroporphyrinogen-III C-methyltransferase</fullName>
        <ecNumber evidence="7">2.1.1.107</ecNumber>
    </submittedName>
</protein>
<feature type="region of interest" description="Disordered" evidence="4">
    <location>
        <begin position="614"/>
        <end position="634"/>
    </location>
</feature>
<reference evidence="8" key="1">
    <citation type="submission" date="2017-11" db="EMBL/GenBank/DDBJ databases">
        <title>Otitis media/interna in a cat caused by the recently described species Corynebacterium provencense.</title>
        <authorList>
            <person name="Kittl S."/>
            <person name="Brodard I."/>
            <person name="Rychener L."/>
            <person name="Jores J."/>
            <person name="Roosje P."/>
            <person name="Gobeli Brawand S."/>
        </authorList>
    </citation>
    <scope>NUCLEOTIDE SEQUENCE [LARGE SCALE GENOMIC DNA]</scope>
    <source>
        <strain evidence="8">17KM38</strain>
    </source>
</reference>
<dbReference type="RefSeq" id="WP_110481006.1">
    <property type="nucleotide sequence ID" value="NZ_CP024988.1"/>
</dbReference>
<dbReference type="Gene3D" id="3.40.50.10090">
    <property type="match status" value="2"/>
</dbReference>
<evidence type="ECO:0000313" key="7">
    <source>
        <dbReference type="EMBL" id="AWT25343.1"/>
    </source>
</evidence>
<dbReference type="SUPFAM" id="SSF69618">
    <property type="entry name" value="HemD-like"/>
    <property type="match status" value="1"/>
</dbReference>
<feature type="region of interest" description="Disordered" evidence="4">
    <location>
        <begin position="104"/>
        <end position="158"/>
    </location>
</feature>
<dbReference type="FunFam" id="3.40.50.10090:FF:000002">
    <property type="entry name" value="Bifunctional uroporphyrinogen-III C-methyltransferase/uroporphyrinogen-III synthase"/>
    <property type="match status" value="1"/>
</dbReference>
<dbReference type="GO" id="GO:0004851">
    <property type="term" value="F:uroporphyrin-III C-methyltransferase activity"/>
    <property type="evidence" value="ECO:0007669"/>
    <property type="project" value="UniProtKB-EC"/>
</dbReference>
<dbReference type="InterPro" id="IPR003754">
    <property type="entry name" value="4pyrrol_synth_uPrphyn_synth"/>
</dbReference>